<comment type="similarity">
    <text evidence="2 5">Belongs to the glycosyl hydrolase 43 family.</text>
</comment>
<evidence type="ECO:0000256" key="6">
    <source>
        <dbReference type="PIRSR" id="PIRSR026534-1"/>
    </source>
</evidence>
<evidence type="ECO:0000256" key="9">
    <source>
        <dbReference type="SAM" id="SignalP"/>
    </source>
</evidence>
<accession>A0A8J4DUJ6</accession>
<evidence type="ECO:0000256" key="5">
    <source>
        <dbReference type="PIRNR" id="PIRNR026534"/>
    </source>
</evidence>
<dbReference type="InterPro" id="IPR050727">
    <property type="entry name" value="GH43_arabinanases"/>
</dbReference>
<reference evidence="10" key="1">
    <citation type="submission" date="2021-01" db="EMBL/GenBank/DDBJ databases">
        <title>Whole genome shotgun sequence of Virgisporangium aliadipatigenens NBRC 105644.</title>
        <authorList>
            <person name="Komaki H."/>
            <person name="Tamura T."/>
        </authorList>
    </citation>
    <scope>NUCLEOTIDE SEQUENCE</scope>
    <source>
        <strain evidence="10">NBRC 105644</strain>
    </source>
</reference>
<comment type="pathway">
    <text evidence="1 5">Glycan metabolism; L-arabinan degradation.</text>
</comment>
<evidence type="ECO:0000256" key="2">
    <source>
        <dbReference type="ARBA" id="ARBA00009865"/>
    </source>
</evidence>
<feature type="binding site" evidence="7">
    <location>
        <position position="124"/>
    </location>
    <ligand>
        <name>substrate</name>
    </ligand>
</feature>
<feature type="binding site" evidence="7">
    <location>
        <begin position="159"/>
        <end position="162"/>
    </location>
    <ligand>
        <name>substrate</name>
    </ligand>
</feature>
<dbReference type="InterPro" id="IPR006710">
    <property type="entry name" value="Glyco_hydro_43"/>
</dbReference>
<evidence type="ECO:0000313" key="10">
    <source>
        <dbReference type="EMBL" id="GIJ50889.1"/>
    </source>
</evidence>
<feature type="chain" id="PRO_5038358692" evidence="9">
    <location>
        <begin position="24"/>
        <end position="324"/>
    </location>
</feature>
<dbReference type="InterPro" id="IPR016840">
    <property type="entry name" value="Glyco_hydro_43_endo_a_Ara-ase"/>
</dbReference>
<dbReference type="CDD" id="cd08998">
    <property type="entry name" value="GH43_Arb43a-like"/>
    <property type="match status" value="1"/>
</dbReference>
<dbReference type="UniPathway" id="UPA00667"/>
<feature type="active site" description="Proton donor" evidence="6">
    <location>
        <position position="215"/>
    </location>
</feature>
<evidence type="ECO:0000256" key="3">
    <source>
        <dbReference type="ARBA" id="ARBA00022801"/>
    </source>
</evidence>
<keyword evidence="4 5" id="KW-0326">Glycosidase</keyword>
<dbReference type="Gene3D" id="2.115.10.20">
    <property type="entry name" value="Glycosyl hydrolase domain, family 43"/>
    <property type="match status" value="1"/>
</dbReference>
<keyword evidence="9" id="KW-0732">Signal</keyword>
<dbReference type="SUPFAM" id="SSF75005">
    <property type="entry name" value="Arabinanase/levansucrase/invertase"/>
    <property type="match status" value="1"/>
</dbReference>
<dbReference type="EMBL" id="BOPF01000040">
    <property type="protein sequence ID" value="GIJ50889.1"/>
    <property type="molecule type" value="Genomic_DNA"/>
</dbReference>
<dbReference type="RefSeq" id="WP_203904307.1">
    <property type="nucleotide sequence ID" value="NZ_BOPF01000040.1"/>
</dbReference>
<feature type="binding site" evidence="7">
    <location>
        <position position="46"/>
    </location>
    <ligand>
        <name>substrate</name>
    </ligand>
</feature>
<evidence type="ECO:0000313" key="11">
    <source>
        <dbReference type="Proteomes" id="UP000619260"/>
    </source>
</evidence>
<feature type="signal peptide" evidence="9">
    <location>
        <begin position="1"/>
        <end position="23"/>
    </location>
</feature>
<sequence>MSRSFGRRAAAVLAVASATVVLAAVGATAATYPNPGTVSGNVSVHDPSMAKVNGTYYVLDSHNGLEIRTSTDRTAWRLAGSVFPNGAPAEVADYTGGDRKNLWAPDVSYRNGKFYVYYSASTFGSNKSAIFLATSATGAPGSYTQVGKVIETGTSSNYNAIDPNLVVDPNGNWWLALGSFWSGIKLISINPSTGLRNGSSIHSLATRTANSGSVEAPYIVYRSGYYYLFTSWDFCCRGTSSTYRTMVGRSTSITGPYVDRNGVALTAGGGSEVVASHDAIYGPGCPSVMFDSDGTVMAYHYYTANDSRLGINLVSWSGGWPALY</sequence>
<dbReference type="GO" id="GO:0046558">
    <property type="term" value="F:arabinan endo-1,5-alpha-L-arabinosidase activity"/>
    <property type="evidence" value="ECO:0007669"/>
    <property type="project" value="InterPro"/>
</dbReference>
<feature type="binding site" evidence="7">
    <location>
        <begin position="179"/>
        <end position="181"/>
    </location>
    <ligand>
        <name>substrate</name>
    </ligand>
</feature>
<dbReference type="GO" id="GO:0031222">
    <property type="term" value="P:arabinan catabolic process"/>
    <property type="evidence" value="ECO:0007669"/>
    <property type="project" value="UniProtKB-UniPathway"/>
</dbReference>
<name>A0A8J4DUJ6_9ACTN</name>
<evidence type="ECO:0000256" key="1">
    <source>
        <dbReference type="ARBA" id="ARBA00004834"/>
    </source>
</evidence>
<dbReference type="PANTHER" id="PTHR43301:SF3">
    <property type="entry name" value="ARABINAN ENDO-1,5-ALPHA-L-ARABINOSIDASE A-RELATED"/>
    <property type="match status" value="1"/>
</dbReference>
<gene>
    <name evidence="10" type="primary">abnA</name>
    <name evidence="10" type="ORF">Val02_77750</name>
</gene>
<evidence type="ECO:0000256" key="7">
    <source>
        <dbReference type="PIRSR" id="PIRSR026534-2"/>
    </source>
</evidence>
<evidence type="ECO:0000256" key="4">
    <source>
        <dbReference type="ARBA" id="ARBA00023295"/>
    </source>
</evidence>
<dbReference type="InterPro" id="IPR023296">
    <property type="entry name" value="Glyco_hydro_beta-prop_sf"/>
</dbReference>
<proteinExistence type="inferred from homology"/>
<dbReference type="PIRSF" id="PIRSF026534">
    <property type="entry name" value="Endo_alpha-L-arabinosidase"/>
    <property type="match status" value="1"/>
</dbReference>
<dbReference type="Proteomes" id="UP000619260">
    <property type="component" value="Unassembled WGS sequence"/>
</dbReference>
<comment type="caution">
    <text evidence="10">The sequence shown here is derived from an EMBL/GenBank/DDBJ whole genome shotgun (WGS) entry which is preliminary data.</text>
</comment>
<feature type="site" description="Important for catalytic activity, responsible for pKa modulation of the active site Glu and correct orientation of both the proton donor and substrate" evidence="8">
    <location>
        <position position="162"/>
    </location>
</feature>
<dbReference type="Pfam" id="PF04616">
    <property type="entry name" value="Glyco_hydro_43"/>
    <property type="match status" value="1"/>
</dbReference>
<keyword evidence="11" id="KW-1185">Reference proteome</keyword>
<evidence type="ECO:0000256" key="8">
    <source>
        <dbReference type="PIRSR" id="PIRSR606710-2"/>
    </source>
</evidence>
<protein>
    <submittedName>
        <fullName evidence="10">Arabinan endo-1,5-alpha-L-arabinosidase</fullName>
    </submittedName>
</protein>
<dbReference type="AlphaFoldDB" id="A0A8J4DUJ6"/>
<organism evidence="10 11">
    <name type="scientific">Virgisporangium aliadipatigenens</name>
    <dbReference type="NCBI Taxonomy" id="741659"/>
    <lineage>
        <taxon>Bacteria</taxon>
        <taxon>Bacillati</taxon>
        <taxon>Actinomycetota</taxon>
        <taxon>Actinomycetes</taxon>
        <taxon>Micromonosporales</taxon>
        <taxon>Micromonosporaceae</taxon>
        <taxon>Virgisporangium</taxon>
    </lineage>
</organism>
<keyword evidence="3 5" id="KW-0378">Hydrolase</keyword>
<dbReference type="PANTHER" id="PTHR43301">
    <property type="entry name" value="ARABINAN ENDO-1,5-ALPHA-L-ARABINOSIDASE"/>
    <property type="match status" value="1"/>
</dbReference>
<feature type="active site" description="Proton acceptor" evidence="6">
    <location>
        <position position="46"/>
    </location>
</feature>